<organism evidence="2">
    <name type="scientific">marine sediment metagenome</name>
    <dbReference type="NCBI Taxonomy" id="412755"/>
    <lineage>
        <taxon>unclassified sequences</taxon>
        <taxon>metagenomes</taxon>
        <taxon>ecological metagenomes</taxon>
    </lineage>
</organism>
<evidence type="ECO:0000313" key="2">
    <source>
        <dbReference type="EMBL" id="KKL80983.1"/>
    </source>
</evidence>
<accession>A0A0F9F3X7</accession>
<comment type="caution">
    <text evidence="2">The sequence shown here is derived from an EMBL/GenBank/DDBJ whole genome shotgun (WGS) entry which is preliminary data.</text>
</comment>
<feature type="coiled-coil region" evidence="1">
    <location>
        <begin position="41"/>
        <end position="75"/>
    </location>
</feature>
<dbReference type="AlphaFoldDB" id="A0A0F9F3X7"/>
<sequence length="97" mass="11072">MSKYTANEISTFLRAANADLGSNKYTGDQMIPDYCKAVIIGQQLQAELDTANKENKRLRDRLDAVEQLAACYRMQRRPTEKLFCLLDKTEQALKDNP</sequence>
<evidence type="ECO:0000256" key="1">
    <source>
        <dbReference type="SAM" id="Coils"/>
    </source>
</evidence>
<keyword evidence="1" id="KW-0175">Coiled coil</keyword>
<name>A0A0F9F3X7_9ZZZZ</name>
<dbReference type="EMBL" id="LAZR01022696">
    <property type="protein sequence ID" value="KKL80983.1"/>
    <property type="molecule type" value="Genomic_DNA"/>
</dbReference>
<gene>
    <name evidence="2" type="ORF">LCGC14_1999290</name>
</gene>
<reference evidence="2" key="1">
    <citation type="journal article" date="2015" name="Nature">
        <title>Complex archaea that bridge the gap between prokaryotes and eukaryotes.</title>
        <authorList>
            <person name="Spang A."/>
            <person name="Saw J.H."/>
            <person name="Jorgensen S.L."/>
            <person name="Zaremba-Niedzwiedzka K."/>
            <person name="Martijn J."/>
            <person name="Lind A.E."/>
            <person name="van Eijk R."/>
            <person name="Schleper C."/>
            <person name="Guy L."/>
            <person name="Ettema T.J."/>
        </authorList>
    </citation>
    <scope>NUCLEOTIDE SEQUENCE</scope>
</reference>
<protein>
    <submittedName>
        <fullName evidence="2">Uncharacterized protein</fullName>
    </submittedName>
</protein>
<proteinExistence type="predicted"/>